<organism evidence="2 3">
    <name type="scientific">Liquidambar formosana</name>
    <name type="common">Formosan gum</name>
    <dbReference type="NCBI Taxonomy" id="63359"/>
    <lineage>
        <taxon>Eukaryota</taxon>
        <taxon>Viridiplantae</taxon>
        <taxon>Streptophyta</taxon>
        <taxon>Embryophyta</taxon>
        <taxon>Tracheophyta</taxon>
        <taxon>Spermatophyta</taxon>
        <taxon>Magnoliopsida</taxon>
        <taxon>eudicotyledons</taxon>
        <taxon>Gunneridae</taxon>
        <taxon>Pentapetalae</taxon>
        <taxon>Saxifragales</taxon>
        <taxon>Altingiaceae</taxon>
        <taxon>Liquidambar</taxon>
    </lineage>
</organism>
<name>A0AAP0XAW8_LIQFO</name>
<dbReference type="AlphaFoldDB" id="A0AAP0XAW8"/>
<comment type="caution">
    <text evidence="2">The sequence shown here is derived from an EMBL/GenBank/DDBJ whole genome shotgun (WGS) entry which is preliminary data.</text>
</comment>
<evidence type="ECO:0000313" key="3">
    <source>
        <dbReference type="Proteomes" id="UP001415857"/>
    </source>
</evidence>
<feature type="compositionally biased region" description="Polar residues" evidence="1">
    <location>
        <begin position="225"/>
        <end position="243"/>
    </location>
</feature>
<keyword evidence="3" id="KW-1185">Reference proteome</keyword>
<sequence length="328" mass="35386">MPNMVIGNLQGHVSDLLSSIPINNNNPNTSIEVSGFNHPSADAKNHLKSHPHELMPMPPRPLNMAGPMFSSSSAGSLFGSPRSISSSSSSLQLSKNGHQLMASSSAHMSATALLQKAAQMGATVSSSMNSPMMQKGFVTSMAPSSFGGMQQQQQQHNIDYIQHNTDQSQLMGVDGGGFENHFMQKGPQGISSQFFNGNGGDESTDMGMFSQLFDQNHGLLKNMENDNSNSSNVLHGRNSNQEAKNPPGVSRFGGNGSKDVTTVDFLGIGGAQPPHNFHVHEQQHQHQHQQEKEMEFGGMGQGRIQGLIPFQQQVSHVQTAVDKPMWEV</sequence>
<gene>
    <name evidence="2" type="ORF">L1049_020684</name>
</gene>
<evidence type="ECO:0000313" key="2">
    <source>
        <dbReference type="EMBL" id="KAK9292705.1"/>
    </source>
</evidence>
<dbReference type="Proteomes" id="UP001415857">
    <property type="component" value="Unassembled WGS sequence"/>
</dbReference>
<protein>
    <submittedName>
        <fullName evidence="2">Uncharacterized protein</fullName>
    </submittedName>
</protein>
<proteinExistence type="predicted"/>
<evidence type="ECO:0000256" key="1">
    <source>
        <dbReference type="SAM" id="MobiDB-lite"/>
    </source>
</evidence>
<feature type="region of interest" description="Disordered" evidence="1">
    <location>
        <begin position="220"/>
        <end position="273"/>
    </location>
</feature>
<accession>A0AAP0XAW8</accession>
<reference evidence="2 3" key="1">
    <citation type="journal article" date="2024" name="Plant J.">
        <title>Genome sequences and population genomics reveal climatic adaptation and genomic divergence between two closely related sweetgum species.</title>
        <authorList>
            <person name="Xu W.Q."/>
            <person name="Ren C.Q."/>
            <person name="Zhang X.Y."/>
            <person name="Comes H.P."/>
            <person name="Liu X.H."/>
            <person name="Li Y.G."/>
            <person name="Kettle C.J."/>
            <person name="Jalonen R."/>
            <person name="Gaisberger H."/>
            <person name="Ma Y.Z."/>
            <person name="Qiu Y.X."/>
        </authorList>
    </citation>
    <scope>NUCLEOTIDE SEQUENCE [LARGE SCALE GENOMIC DNA]</scope>
    <source>
        <strain evidence="2">Hangzhou</strain>
    </source>
</reference>
<dbReference type="EMBL" id="JBBPBK010000001">
    <property type="protein sequence ID" value="KAK9292705.1"/>
    <property type="molecule type" value="Genomic_DNA"/>
</dbReference>